<sequence length="665" mass="74192">MEYEKAYVFQPGDTRPAKRRRVELSGLQASWDRRRQAYKEAWETQRGHIDASLREINASTVHEIGTYLDEALTTQQDSRIPTAIILTGPSTASSALISEQLAESEAGHNGSRIFASISSNSGPNLKALLRTLIQRTTSRIVEDDDDLDDVPPSKRKGSKLLNYDLQLLANHVQEQQTQQVVLSFADTEAFDSNLLSELIQLLGCWRDRIPFVCLLNIATSVEFLQQRLSKAAIKCLQGKLFDVAPAGEALEHIFEAVTNRESVIWIGPDLAGMVLERQGDYIQSTDSFVDALQYSYMSHFYANALSIFLDPHLELGAVQDDHFAAARNLDSFRDWARDTLDSGKPAQVRRMLESNADFFTFVTKELAAGRRKLLNMVTTVDLIRLLQQHIPNTGISSKPKLYVQAMSGKLAGSAMLRTLLLTIRKQPSDAALNIAQAAGRSAGLDKATASDCKKIVLELEKMMQQQTSTSKPLRSEDDLKNATLRTTVVAQKVELSKQKAAISKEDSAYTALLRRFTDVLEAFFTSTLVDPKDLVFNEIFVYDLRSPYREVFTPRPRHAIERALAAPHDYLDCECCAPEKGTNVEATLAATQPATAVLYQLYLESTNLINVSDLWTAFQAVMGAEEDEQTKALFQRALADLKTLGMVKLTRKRVDHIAKVAWRGL</sequence>
<dbReference type="Proteomes" id="UP001138500">
    <property type="component" value="Unassembled WGS sequence"/>
</dbReference>
<keyword evidence="3" id="KW-0235">DNA replication</keyword>
<dbReference type="InterPro" id="IPR045667">
    <property type="entry name" value="ORC3_N"/>
</dbReference>
<gene>
    <name evidence="8" type="ORF">Tdes44962_MAKER03614</name>
</gene>
<reference evidence="8 9" key="2">
    <citation type="journal article" date="2021" name="Curr. Genet.">
        <title>Genetic response to nitrogen starvation in the aggressive Eucalyptus foliar pathogen Teratosphaeria destructans.</title>
        <authorList>
            <person name="Havenga M."/>
            <person name="Wingfield B.D."/>
            <person name="Wingfield M.J."/>
            <person name="Dreyer L.L."/>
            <person name="Roets F."/>
            <person name="Aylward J."/>
        </authorList>
    </citation>
    <scope>NUCLEOTIDE SEQUENCE [LARGE SCALE GENOMIC DNA]</scope>
    <source>
        <strain evidence="8">CMW44962</strain>
    </source>
</reference>
<feature type="domain" description="Origin recognition complex subunit 3 N-terminal" evidence="6">
    <location>
        <begin position="28"/>
        <end position="308"/>
    </location>
</feature>
<evidence type="ECO:0000259" key="7">
    <source>
        <dbReference type="Pfam" id="PF18137"/>
    </source>
</evidence>
<organism evidence="8 9">
    <name type="scientific">Teratosphaeria destructans</name>
    <dbReference type="NCBI Taxonomy" id="418781"/>
    <lineage>
        <taxon>Eukaryota</taxon>
        <taxon>Fungi</taxon>
        <taxon>Dikarya</taxon>
        <taxon>Ascomycota</taxon>
        <taxon>Pezizomycotina</taxon>
        <taxon>Dothideomycetes</taxon>
        <taxon>Dothideomycetidae</taxon>
        <taxon>Mycosphaerellales</taxon>
        <taxon>Teratosphaeriaceae</taxon>
        <taxon>Teratosphaeria</taxon>
    </lineage>
</organism>
<evidence type="ECO:0000313" key="8">
    <source>
        <dbReference type="EMBL" id="KAH9826230.1"/>
    </source>
</evidence>
<comment type="subcellular location">
    <subcellularLocation>
        <location evidence="1">Nucleus</location>
    </subcellularLocation>
</comment>
<feature type="domain" description="Origin recognition complex subunit 3 winged helix C-terminal" evidence="7">
    <location>
        <begin position="557"/>
        <end position="629"/>
    </location>
</feature>
<dbReference type="Pfam" id="PF18137">
    <property type="entry name" value="WHD_ORC"/>
    <property type="match status" value="1"/>
</dbReference>
<dbReference type="PANTHER" id="PTHR12748:SF0">
    <property type="entry name" value="ORIGIN RECOGNITION COMPLEX SUBUNIT 3"/>
    <property type="match status" value="1"/>
</dbReference>
<keyword evidence="5" id="KW-0539">Nucleus</keyword>
<dbReference type="CDD" id="cd20704">
    <property type="entry name" value="Orc3"/>
    <property type="match status" value="2"/>
</dbReference>
<name>A0A9W7SPN8_9PEZI</name>
<dbReference type="GO" id="GO:0031261">
    <property type="term" value="C:DNA replication preinitiation complex"/>
    <property type="evidence" value="ECO:0007669"/>
    <property type="project" value="TreeGrafter"/>
</dbReference>
<dbReference type="InterPro" id="IPR040855">
    <property type="entry name" value="ORC_WH_C"/>
</dbReference>
<reference evidence="8 9" key="1">
    <citation type="journal article" date="2018" name="IMA Fungus">
        <title>IMA Genome-F 10: Nine draft genome sequences of Claviceps purpurea s.lat., including C. arundinis, C. humidiphila, and C. cf. spartinae, pseudomolecules for the pitch canker pathogen Fusarium circinatum, draft genome of Davidsoniella eucalypti, Grosmannia galeiformis, Quambalaria eucalypti, and Teratosphaeria destructans.</title>
        <authorList>
            <person name="Wingfield B.D."/>
            <person name="Liu M."/>
            <person name="Nguyen H.D."/>
            <person name="Lane F.A."/>
            <person name="Morgan S.W."/>
            <person name="De Vos L."/>
            <person name="Wilken P.M."/>
            <person name="Duong T.A."/>
            <person name="Aylward J."/>
            <person name="Coetzee M.P."/>
            <person name="Dadej K."/>
            <person name="De Beer Z.W."/>
            <person name="Findlay W."/>
            <person name="Havenga M."/>
            <person name="Kolarik M."/>
            <person name="Menzies J.G."/>
            <person name="Naidoo K."/>
            <person name="Pochopski O."/>
            <person name="Shoukouhi P."/>
            <person name="Santana Q.C."/>
            <person name="Seifert K.A."/>
            <person name="Soal N."/>
            <person name="Steenkamp E.T."/>
            <person name="Tatham C.T."/>
            <person name="van der Nest M.A."/>
            <person name="Wingfield M.J."/>
        </authorList>
    </citation>
    <scope>NUCLEOTIDE SEQUENCE [LARGE SCALE GENOMIC DNA]</scope>
    <source>
        <strain evidence="8">CMW44962</strain>
    </source>
</reference>
<keyword evidence="4" id="KW-0238">DNA-binding</keyword>
<evidence type="ECO:0000256" key="2">
    <source>
        <dbReference type="ARBA" id="ARBA00010977"/>
    </source>
</evidence>
<evidence type="ECO:0000256" key="3">
    <source>
        <dbReference type="ARBA" id="ARBA00022705"/>
    </source>
</evidence>
<dbReference type="EMBL" id="RIBY02002012">
    <property type="protein sequence ID" value="KAH9826230.1"/>
    <property type="molecule type" value="Genomic_DNA"/>
</dbReference>
<comment type="similarity">
    <text evidence="2">Belongs to the ORC3 family.</text>
</comment>
<evidence type="ECO:0000313" key="9">
    <source>
        <dbReference type="Proteomes" id="UP001138500"/>
    </source>
</evidence>
<dbReference type="GO" id="GO:0003688">
    <property type="term" value="F:DNA replication origin binding"/>
    <property type="evidence" value="ECO:0007669"/>
    <property type="project" value="TreeGrafter"/>
</dbReference>
<accession>A0A9W7SPN8</accession>
<evidence type="ECO:0000256" key="1">
    <source>
        <dbReference type="ARBA" id="ARBA00004123"/>
    </source>
</evidence>
<dbReference type="Pfam" id="PF07034">
    <property type="entry name" value="ORC3_N"/>
    <property type="match status" value="1"/>
</dbReference>
<protein>
    <submittedName>
        <fullName evidence="8">Origin recognition complex subunit 3-like</fullName>
    </submittedName>
</protein>
<dbReference type="GO" id="GO:0005664">
    <property type="term" value="C:nuclear origin of replication recognition complex"/>
    <property type="evidence" value="ECO:0007669"/>
    <property type="project" value="InterPro"/>
</dbReference>
<dbReference type="PANTHER" id="PTHR12748">
    <property type="entry name" value="ORIGIN RECOGNITION COMPLEX SUBUNIT 3"/>
    <property type="match status" value="1"/>
</dbReference>
<dbReference type="InterPro" id="IPR020795">
    <property type="entry name" value="ORC3"/>
</dbReference>
<evidence type="ECO:0000256" key="4">
    <source>
        <dbReference type="ARBA" id="ARBA00023125"/>
    </source>
</evidence>
<proteinExistence type="inferred from homology"/>
<dbReference type="GO" id="GO:0006270">
    <property type="term" value="P:DNA replication initiation"/>
    <property type="evidence" value="ECO:0007669"/>
    <property type="project" value="TreeGrafter"/>
</dbReference>
<keyword evidence="9" id="KW-1185">Reference proteome</keyword>
<dbReference type="GO" id="GO:0005656">
    <property type="term" value="C:nuclear pre-replicative complex"/>
    <property type="evidence" value="ECO:0007669"/>
    <property type="project" value="TreeGrafter"/>
</dbReference>
<dbReference type="AlphaFoldDB" id="A0A9W7SPN8"/>
<dbReference type="OrthoDB" id="10265211at2759"/>
<evidence type="ECO:0000256" key="5">
    <source>
        <dbReference type="ARBA" id="ARBA00023242"/>
    </source>
</evidence>
<comment type="caution">
    <text evidence="8">The sequence shown here is derived from an EMBL/GenBank/DDBJ whole genome shotgun (WGS) entry which is preliminary data.</text>
</comment>
<evidence type="ECO:0000259" key="6">
    <source>
        <dbReference type="Pfam" id="PF07034"/>
    </source>
</evidence>